<dbReference type="InterPro" id="IPR012902">
    <property type="entry name" value="N_methyl_site"/>
</dbReference>
<dbReference type="Pfam" id="PF11612">
    <property type="entry name" value="T2SSJ"/>
    <property type="match status" value="1"/>
</dbReference>
<name>A0A081KGP1_9GAMM</name>
<protein>
    <recommendedName>
        <fullName evidence="3">Type II secretion system protein J</fullName>
    </recommendedName>
</protein>
<keyword evidence="8 10" id="KW-1133">Transmembrane helix</keyword>
<dbReference type="PANTHER" id="PTHR39583">
    <property type="entry name" value="TYPE II SECRETION SYSTEM PROTEIN J-RELATED"/>
    <property type="match status" value="1"/>
</dbReference>
<comment type="similarity">
    <text evidence="2">Belongs to the GSP J family.</text>
</comment>
<dbReference type="AlphaFoldDB" id="A0A081KGP1"/>
<comment type="subcellular location">
    <subcellularLocation>
        <location evidence="1">Cell inner membrane</location>
        <topology evidence="1">Single-pass membrane protein</topology>
    </subcellularLocation>
</comment>
<keyword evidence="4" id="KW-1003">Cell membrane</keyword>
<keyword evidence="12" id="KW-1185">Reference proteome</keyword>
<evidence type="ECO:0000256" key="3">
    <source>
        <dbReference type="ARBA" id="ARBA00021539"/>
    </source>
</evidence>
<dbReference type="InterPro" id="IPR045584">
    <property type="entry name" value="Pilin-like"/>
</dbReference>
<dbReference type="PROSITE" id="PS00409">
    <property type="entry name" value="PROKAR_NTER_METHYL"/>
    <property type="match status" value="1"/>
</dbReference>
<evidence type="ECO:0000256" key="1">
    <source>
        <dbReference type="ARBA" id="ARBA00004377"/>
    </source>
</evidence>
<evidence type="ECO:0000256" key="10">
    <source>
        <dbReference type="SAM" id="Phobius"/>
    </source>
</evidence>
<sequence>MERVKDFTTKTQRHKEESFFSFVFFVPLWFKKNPLFYLGKRMPDKCSYQQKGFTLLEMLAAIAIFSIISLSAWQIFQGVMTAHDVVLNKNDRLRQLQYTLLLIDQDLQQIADRGTRVDNSVTRQSLFSDSQMLDSDDEGLALVRYGWHNPDQRLPRPELQRVFYRLRDNQLERQYHHVLDPASINVEPVTQVLLTNIDSLKFRFFMNGQWLDSLPGGASQPDSETLPEGLAIEFNMNDIGRIERRYILPSSWQPAS</sequence>
<keyword evidence="5" id="KW-0488">Methylation</keyword>
<dbReference type="Gene3D" id="2.10.70.20">
    <property type="entry name" value="gspk-gspi-gspj complex like domains"/>
    <property type="match status" value="1"/>
</dbReference>
<dbReference type="eggNOG" id="COG4795">
    <property type="taxonomic scope" value="Bacteria"/>
</dbReference>
<evidence type="ECO:0000256" key="2">
    <source>
        <dbReference type="ARBA" id="ARBA00011084"/>
    </source>
</evidence>
<keyword evidence="9 10" id="KW-0472">Membrane</keyword>
<dbReference type="GO" id="GO:0005886">
    <property type="term" value="C:plasma membrane"/>
    <property type="evidence" value="ECO:0007669"/>
    <property type="project" value="UniProtKB-SubCell"/>
</dbReference>
<dbReference type="Gene3D" id="3.10.610.10">
    <property type="entry name" value="GSPII I/J protein-like"/>
    <property type="match status" value="1"/>
</dbReference>
<dbReference type="EMBL" id="JOJP01000001">
    <property type="protein sequence ID" value="KEI73317.1"/>
    <property type="molecule type" value="Genomic_DNA"/>
</dbReference>
<evidence type="ECO:0000313" key="11">
    <source>
        <dbReference type="EMBL" id="KEI73317.1"/>
    </source>
</evidence>
<dbReference type="PANTHER" id="PTHR39583:SF2">
    <property type="entry name" value="TYPE II SECRETION SYSTEM PROTEIN J"/>
    <property type="match status" value="1"/>
</dbReference>
<comment type="caution">
    <text evidence="11">The sequence shown here is derived from an EMBL/GenBank/DDBJ whole genome shotgun (WGS) entry which is preliminary data.</text>
</comment>
<evidence type="ECO:0000256" key="4">
    <source>
        <dbReference type="ARBA" id="ARBA00022475"/>
    </source>
</evidence>
<reference evidence="11 12" key="1">
    <citation type="submission" date="2014-06" db="EMBL/GenBank/DDBJ databases">
        <title>Whole Genome Sequences of Three Symbiotic Endozoicomonas Bacteria.</title>
        <authorList>
            <person name="Neave M.J."/>
            <person name="Apprill A."/>
            <person name="Voolstra C.R."/>
        </authorList>
    </citation>
    <scope>NUCLEOTIDE SEQUENCE [LARGE SCALE GENOMIC DNA]</scope>
    <source>
        <strain evidence="11 12">DSM 22380</strain>
    </source>
</reference>
<evidence type="ECO:0000256" key="7">
    <source>
        <dbReference type="ARBA" id="ARBA00022692"/>
    </source>
</evidence>
<dbReference type="GO" id="GO:0015627">
    <property type="term" value="C:type II protein secretion system complex"/>
    <property type="evidence" value="ECO:0007669"/>
    <property type="project" value="InterPro"/>
</dbReference>
<dbReference type="InterPro" id="IPR051621">
    <property type="entry name" value="T2SS_protein_J"/>
</dbReference>
<dbReference type="STRING" id="305900.GV64_23670"/>
<evidence type="ECO:0000256" key="5">
    <source>
        <dbReference type="ARBA" id="ARBA00022481"/>
    </source>
</evidence>
<dbReference type="Proteomes" id="UP000027997">
    <property type="component" value="Unassembled WGS sequence"/>
</dbReference>
<dbReference type="Pfam" id="PF07963">
    <property type="entry name" value="N_methyl"/>
    <property type="match status" value="1"/>
</dbReference>
<evidence type="ECO:0000256" key="8">
    <source>
        <dbReference type="ARBA" id="ARBA00022989"/>
    </source>
</evidence>
<gene>
    <name evidence="11" type="ORF">GV64_23670</name>
</gene>
<dbReference type="NCBIfam" id="TIGR02532">
    <property type="entry name" value="IV_pilin_GFxxxE"/>
    <property type="match status" value="1"/>
</dbReference>
<evidence type="ECO:0000313" key="12">
    <source>
        <dbReference type="Proteomes" id="UP000027997"/>
    </source>
</evidence>
<keyword evidence="6" id="KW-0997">Cell inner membrane</keyword>
<organism evidence="11 12">
    <name type="scientific">Endozoicomonas elysicola</name>
    <dbReference type="NCBI Taxonomy" id="305900"/>
    <lineage>
        <taxon>Bacteria</taxon>
        <taxon>Pseudomonadati</taxon>
        <taxon>Pseudomonadota</taxon>
        <taxon>Gammaproteobacteria</taxon>
        <taxon>Oceanospirillales</taxon>
        <taxon>Endozoicomonadaceae</taxon>
        <taxon>Endozoicomonas</taxon>
    </lineage>
</organism>
<evidence type="ECO:0000256" key="9">
    <source>
        <dbReference type="ARBA" id="ARBA00023136"/>
    </source>
</evidence>
<feature type="transmembrane region" description="Helical" evidence="10">
    <location>
        <begin position="58"/>
        <end position="76"/>
    </location>
</feature>
<dbReference type="GO" id="GO:0015628">
    <property type="term" value="P:protein secretion by the type II secretion system"/>
    <property type="evidence" value="ECO:0007669"/>
    <property type="project" value="InterPro"/>
</dbReference>
<evidence type="ECO:0000256" key="6">
    <source>
        <dbReference type="ARBA" id="ARBA00022519"/>
    </source>
</evidence>
<proteinExistence type="inferred from homology"/>
<dbReference type="InterPro" id="IPR010055">
    <property type="entry name" value="T2SS_protein-GspJ"/>
</dbReference>
<accession>A0A081KGP1</accession>
<dbReference type="NCBIfam" id="TIGR01711">
    <property type="entry name" value="gspJ"/>
    <property type="match status" value="1"/>
</dbReference>
<keyword evidence="7 10" id="KW-0812">Transmembrane</keyword>
<dbReference type="SUPFAM" id="SSF54523">
    <property type="entry name" value="Pili subunits"/>
    <property type="match status" value="1"/>
</dbReference>